<dbReference type="Proteomes" id="UP000245119">
    <property type="component" value="Linkage Group LG2"/>
</dbReference>
<dbReference type="STRING" id="400727.A0A2T7PSF7"/>
<dbReference type="AlphaFoldDB" id="A0A2T7PSF7"/>
<dbReference type="Gene3D" id="3.40.50.720">
    <property type="entry name" value="NAD(P)-binding Rossmann-like Domain"/>
    <property type="match status" value="1"/>
</dbReference>
<evidence type="ECO:0008006" key="6">
    <source>
        <dbReference type="Google" id="ProtNLM"/>
    </source>
</evidence>
<dbReference type="Pfam" id="PF00106">
    <property type="entry name" value="adh_short"/>
    <property type="match status" value="1"/>
</dbReference>
<evidence type="ECO:0000313" key="4">
    <source>
        <dbReference type="EMBL" id="PVD36355.1"/>
    </source>
</evidence>
<dbReference type="GO" id="GO:0016491">
    <property type="term" value="F:oxidoreductase activity"/>
    <property type="evidence" value="ECO:0007669"/>
    <property type="project" value="UniProtKB-KW"/>
</dbReference>
<evidence type="ECO:0000256" key="3">
    <source>
        <dbReference type="RuleBase" id="RU000363"/>
    </source>
</evidence>
<organism evidence="4 5">
    <name type="scientific">Pomacea canaliculata</name>
    <name type="common">Golden apple snail</name>
    <dbReference type="NCBI Taxonomy" id="400727"/>
    <lineage>
        <taxon>Eukaryota</taxon>
        <taxon>Metazoa</taxon>
        <taxon>Spiralia</taxon>
        <taxon>Lophotrochozoa</taxon>
        <taxon>Mollusca</taxon>
        <taxon>Gastropoda</taxon>
        <taxon>Caenogastropoda</taxon>
        <taxon>Architaenioglossa</taxon>
        <taxon>Ampullarioidea</taxon>
        <taxon>Ampullariidae</taxon>
        <taxon>Pomacea</taxon>
    </lineage>
</organism>
<dbReference type="CDD" id="cd05325">
    <property type="entry name" value="carb_red_sniffer_like_SDR_c"/>
    <property type="match status" value="1"/>
</dbReference>
<comment type="similarity">
    <text evidence="3">Belongs to the short-chain dehydrogenases/reductases (SDR) family.</text>
</comment>
<dbReference type="SUPFAM" id="SSF51735">
    <property type="entry name" value="NAD(P)-binding Rossmann-fold domains"/>
    <property type="match status" value="1"/>
</dbReference>
<keyword evidence="2" id="KW-0560">Oxidoreductase</keyword>
<name>A0A2T7PSF7_POMCA</name>
<evidence type="ECO:0000256" key="2">
    <source>
        <dbReference type="ARBA" id="ARBA00023002"/>
    </source>
</evidence>
<dbReference type="OrthoDB" id="5296at2759"/>
<dbReference type="PANTHER" id="PTHR43544">
    <property type="entry name" value="SHORT-CHAIN DEHYDROGENASE/REDUCTASE"/>
    <property type="match status" value="1"/>
</dbReference>
<evidence type="ECO:0000313" key="5">
    <source>
        <dbReference type="Proteomes" id="UP000245119"/>
    </source>
</evidence>
<sequence>MGISLKGYTNSKYVFAACRSPQNAAELQALAKENSNVIIIKLDVTDDSDIDSAVEQTRAVLKNEGLNLLINNVGISNRSIGGDLQQQMRNDLQSHFDTNVSASIIVTQKFLPLLKKAAEDNSSLPLGCSRAAVINISSVLGSITKALEGTGNQDYNYFVSKAALNMATALMSVELRRYGILVAALHPGWVKTDMGGPNAVLDKETSIQKCWSVIKNASEKSCGLHLSYDGTIIPF</sequence>
<proteinExistence type="inferred from homology"/>
<protein>
    <recommendedName>
        <fullName evidence="6">C-factor</fullName>
    </recommendedName>
</protein>
<dbReference type="InterPro" id="IPR002347">
    <property type="entry name" value="SDR_fam"/>
</dbReference>
<dbReference type="InterPro" id="IPR051468">
    <property type="entry name" value="Fungal_SecMetab_SDRs"/>
</dbReference>
<accession>A0A2T7PSF7</accession>
<dbReference type="PANTHER" id="PTHR43544:SF7">
    <property type="entry name" value="NADB-LER2"/>
    <property type="match status" value="1"/>
</dbReference>
<keyword evidence="1" id="KW-0521">NADP</keyword>
<keyword evidence="5" id="KW-1185">Reference proteome</keyword>
<dbReference type="PRINTS" id="PR00081">
    <property type="entry name" value="GDHRDH"/>
</dbReference>
<comment type="caution">
    <text evidence="4">The sequence shown here is derived from an EMBL/GenBank/DDBJ whole genome shotgun (WGS) entry which is preliminary data.</text>
</comment>
<dbReference type="GO" id="GO:0005737">
    <property type="term" value="C:cytoplasm"/>
    <property type="evidence" value="ECO:0007669"/>
    <property type="project" value="TreeGrafter"/>
</dbReference>
<evidence type="ECO:0000256" key="1">
    <source>
        <dbReference type="ARBA" id="ARBA00022857"/>
    </source>
</evidence>
<reference evidence="4 5" key="1">
    <citation type="submission" date="2018-04" db="EMBL/GenBank/DDBJ databases">
        <title>The genome of golden apple snail Pomacea canaliculata provides insight into stress tolerance and invasive adaptation.</title>
        <authorList>
            <person name="Liu C."/>
            <person name="Liu B."/>
            <person name="Ren Y."/>
            <person name="Zhang Y."/>
            <person name="Wang H."/>
            <person name="Li S."/>
            <person name="Jiang F."/>
            <person name="Yin L."/>
            <person name="Zhang G."/>
            <person name="Qian W."/>
            <person name="Fan W."/>
        </authorList>
    </citation>
    <scope>NUCLEOTIDE SEQUENCE [LARGE SCALE GENOMIC DNA]</scope>
    <source>
        <strain evidence="4">SZHN2017</strain>
        <tissue evidence="4">Muscle</tissue>
    </source>
</reference>
<dbReference type="EMBL" id="PZQS01000002">
    <property type="protein sequence ID" value="PVD36355.1"/>
    <property type="molecule type" value="Genomic_DNA"/>
</dbReference>
<dbReference type="PRINTS" id="PR00080">
    <property type="entry name" value="SDRFAMILY"/>
</dbReference>
<gene>
    <name evidence="4" type="ORF">C0Q70_03335</name>
</gene>
<dbReference type="InterPro" id="IPR036291">
    <property type="entry name" value="NAD(P)-bd_dom_sf"/>
</dbReference>